<dbReference type="EMBL" id="DACQKT010000009">
    <property type="protein sequence ID" value="HAS6678612.1"/>
    <property type="molecule type" value="Genomic_DNA"/>
</dbReference>
<reference evidence="1" key="1">
    <citation type="journal article" date="2018" name="Genome Biol.">
        <title>SKESA: strategic k-mer extension for scrupulous assemblies.</title>
        <authorList>
            <person name="Souvorov A."/>
            <person name="Agarwala R."/>
            <person name="Lipman D.J."/>
        </authorList>
    </citation>
    <scope>NUCLEOTIDE SEQUENCE</scope>
    <source>
        <strain evidence="1">1930</strain>
    </source>
</reference>
<evidence type="ECO:0000313" key="1">
    <source>
        <dbReference type="EMBL" id="HAS6678612.1"/>
    </source>
</evidence>
<dbReference type="Proteomes" id="UP000856022">
    <property type="component" value="Unassembled WGS sequence"/>
</dbReference>
<sequence length="199" mass="21998">MSLSLILGAAKLAMEVGPAAIRGISSMFGGSVTADKVAEMVEQVDSVIGMSKDNKAMSLAQKLQTLPPESLVELERIKVEMEKEVTRRQQLSLEDKQQEHEQTQLTIRNGDNAKDEYVRETRPKIARQSFWMMCMYVFLFEALHAKGFGDGADIYVALTIGAFAYAYFGLRTVDGFAPYSKSSGDKVSGVLKSMIKGRQ</sequence>
<dbReference type="EMBL" id="DACQKT010000082">
    <property type="protein sequence ID" value="HAS6680552.1"/>
    <property type="molecule type" value="Genomic_DNA"/>
</dbReference>
<reference evidence="1" key="2">
    <citation type="submission" date="2019-12" db="EMBL/GenBank/DDBJ databases">
        <authorList>
            <consortium name="NCBI Pathogen Detection Project"/>
        </authorList>
    </citation>
    <scope>NUCLEOTIDE SEQUENCE</scope>
    <source>
        <strain evidence="1">1930</strain>
    </source>
</reference>
<evidence type="ECO:0000313" key="2">
    <source>
        <dbReference type="EMBL" id="HAS6680552.1"/>
    </source>
</evidence>
<comment type="caution">
    <text evidence="1">The sequence shown here is derived from an EMBL/GenBank/DDBJ whole genome shotgun (WGS) entry which is preliminary data.</text>
</comment>
<accession>A0A8H9K0K0</accession>
<proteinExistence type="predicted"/>
<gene>
    <name evidence="1" type="ORF">I7278_17560</name>
    <name evidence="2" type="ORF">I7278_27730</name>
</gene>
<dbReference type="AlphaFoldDB" id="A0A8H9K0K0"/>
<protein>
    <submittedName>
        <fullName evidence="1">Uncharacterized protein</fullName>
    </submittedName>
</protein>
<name>A0A8H9K0K0_VIBPH</name>
<organism evidence="1">
    <name type="scientific">Vibrio parahaemolyticus</name>
    <dbReference type="NCBI Taxonomy" id="670"/>
    <lineage>
        <taxon>Bacteria</taxon>
        <taxon>Pseudomonadati</taxon>
        <taxon>Pseudomonadota</taxon>
        <taxon>Gammaproteobacteria</taxon>
        <taxon>Vibrionales</taxon>
        <taxon>Vibrionaceae</taxon>
        <taxon>Vibrio</taxon>
    </lineage>
</organism>